<dbReference type="PRINTS" id="PR01437">
    <property type="entry name" value="NUOXDRDTASE4"/>
</dbReference>
<dbReference type="GO" id="GO:0042773">
    <property type="term" value="P:ATP synthesis coupled electron transport"/>
    <property type="evidence" value="ECO:0007669"/>
    <property type="project" value="InterPro"/>
</dbReference>
<organism evidence="14 15">
    <name type="scientific">Buchnera aphidicola</name>
    <name type="common">Cinara curvipes</name>
    <dbReference type="NCBI Taxonomy" id="2518975"/>
    <lineage>
        <taxon>Bacteria</taxon>
        <taxon>Pseudomonadati</taxon>
        <taxon>Pseudomonadota</taxon>
        <taxon>Gammaproteobacteria</taxon>
        <taxon>Enterobacterales</taxon>
        <taxon>Erwiniaceae</taxon>
        <taxon>Buchnera</taxon>
    </lineage>
</organism>
<dbReference type="GO" id="GO:0012505">
    <property type="term" value="C:endomembrane system"/>
    <property type="evidence" value="ECO:0007669"/>
    <property type="project" value="UniProtKB-SubCell"/>
</dbReference>
<dbReference type="InterPro" id="IPR001750">
    <property type="entry name" value="ND/Mrp_TM"/>
</dbReference>
<evidence type="ECO:0000256" key="5">
    <source>
        <dbReference type="ARBA" id="ARBA00022989"/>
    </source>
</evidence>
<feature type="transmembrane region" description="Helical" evidence="12">
    <location>
        <begin position="179"/>
        <end position="198"/>
    </location>
</feature>
<feature type="transmembrane region" description="Helical" evidence="12">
    <location>
        <begin position="218"/>
        <end position="237"/>
    </location>
</feature>
<proteinExistence type="inferred from homology"/>
<keyword evidence="5 12" id="KW-1133">Transmembrane helix</keyword>
<feature type="transmembrane region" description="Helical" evidence="12">
    <location>
        <begin position="27"/>
        <end position="48"/>
    </location>
</feature>
<feature type="transmembrane region" description="Helical" evidence="12">
    <location>
        <begin position="139"/>
        <end position="158"/>
    </location>
</feature>
<dbReference type="InterPro" id="IPR003918">
    <property type="entry name" value="NADH_UbQ_OxRdtase"/>
</dbReference>
<feature type="transmembrane region" description="Helical" evidence="12">
    <location>
        <begin position="258"/>
        <end position="278"/>
    </location>
</feature>
<evidence type="ECO:0000256" key="8">
    <source>
        <dbReference type="ARBA" id="ARBA00025811"/>
    </source>
</evidence>
<evidence type="ECO:0000256" key="1">
    <source>
        <dbReference type="ARBA" id="ARBA00004127"/>
    </source>
</evidence>
<dbReference type="Pfam" id="PF00361">
    <property type="entry name" value="Proton_antipo_M"/>
    <property type="match status" value="1"/>
</dbReference>
<evidence type="ECO:0000313" key="14">
    <source>
        <dbReference type="EMBL" id="VFP81409.1"/>
    </source>
</evidence>
<accession>A0A451D6E0</accession>
<evidence type="ECO:0000256" key="3">
    <source>
        <dbReference type="ARBA" id="ARBA00019906"/>
    </source>
</evidence>
<dbReference type="Proteomes" id="UP000294344">
    <property type="component" value="Chromosome"/>
</dbReference>
<keyword evidence="6 12" id="KW-0472">Membrane</keyword>
<feature type="transmembrane region" description="Helical" evidence="12">
    <location>
        <begin position="337"/>
        <end position="358"/>
    </location>
</feature>
<feature type="domain" description="NADH:quinone oxidoreductase/Mrp antiporter transmembrane" evidence="13">
    <location>
        <begin position="132"/>
        <end position="428"/>
    </location>
</feature>
<dbReference type="AlphaFoldDB" id="A0A451D6E0"/>
<evidence type="ECO:0000256" key="4">
    <source>
        <dbReference type="ARBA" id="ARBA00022692"/>
    </source>
</evidence>
<feature type="transmembrane region" description="Helical" evidence="12">
    <location>
        <begin position="284"/>
        <end position="306"/>
    </location>
</feature>
<evidence type="ECO:0000256" key="6">
    <source>
        <dbReference type="ARBA" id="ARBA00023136"/>
    </source>
</evidence>
<dbReference type="OrthoDB" id="9768329at2"/>
<comment type="function">
    <text evidence="7">NDH-1 shuttles electrons from NADH, via FMN and iron-sulfur (Fe-S) centers, to quinones in the respiratory chain. Couples the redox reaction to proton translocation (for every two electrons transferred, four hydrogen ions are translocated across the cytoplasmic membrane), and thus conserves the redox energy in a proton gradient.</text>
</comment>
<keyword evidence="4 11" id="KW-0812">Transmembrane</keyword>
<sequence length="502" mass="58905">MILLVFIFVPLIGALLSFLTCFLNKKLPRYIAFFSMFICLLVSIFFFYSNINSNSDILVNTFIFSFYKIWIPRYGISFYLGVDKLSLIMIFLTSLISVCSVSCEWNILNKDIGLFYCYLQFVVLGMFGIFLSLDMLLFFFFWEIILIPMYFLIIFWNHSCESKSRIFYISRKFFIYSQLSGFTLLFSILNLACIYHSYSGIWTFNYFILKNTTMSLYMEIFLMFSFLLSFLIKIPLFPFDDWLPDTQEIISPSGSVDLVGFLLKPAIYGLLRFHLILFPRTSHIFSLIFVSLGLFSMLYGSIMAFSQTNIKRLLSYSSISNMGIIFAALYSENVFSYQGAILYFLSYILSTAALLIIFGKIFSHIKTQNILYMRGLWSCMYFIPSFFLFFSFANLGIPLTSNFSGKFMMLFGIFSFHPILGYLFILFSFLSSIYSIMLIQRVCYGSNMHIILKNELNIFNLITLIIFTCFLIFIGLYPRIFFHFSYEISDQLYRYYTSFFNK</sequence>
<evidence type="ECO:0000256" key="11">
    <source>
        <dbReference type="RuleBase" id="RU000320"/>
    </source>
</evidence>
<comment type="subunit">
    <text evidence="8">Composed of 13 different subunits. Subunits NuoA, H, J, K, L, M, N constitute the membrane sector of the complex.</text>
</comment>
<keyword evidence="14" id="KW-0560">Oxidoreductase</keyword>
<gene>
    <name evidence="14" type="primary">nuoM</name>
    <name evidence="14" type="ORF">BUCICURV3402_114</name>
</gene>
<protein>
    <recommendedName>
        <fullName evidence="3">NADH-quinone oxidoreductase subunit M</fullName>
    </recommendedName>
    <alternativeName>
        <fullName evidence="9">NADH dehydrogenase I subunit M</fullName>
    </alternativeName>
    <alternativeName>
        <fullName evidence="10">NDH-1 subunit M</fullName>
    </alternativeName>
</protein>
<dbReference type="PANTHER" id="PTHR43507">
    <property type="entry name" value="NADH-UBIQUINONE OXIDOREDUCTASE CHAIN 4"/>
    <property type="match status" value="1"/>
</dbReference>
<evidence type="ECO:0000256" key="10">
    <source>
        <dbReference type="ARBA" id="ARBA00032798"/>
    </source>
</evidence>
<feature type="transmembrane region" description="Helical" evidence="12">
    <location>
        <begin position="313"/>
        <end position="331"/>
    </location>
</feature>
<dbReference type="GO" id="GO:0048039">
    <property type="term" value="F:ubiquinone binding"/>
    <property type="evidence" value="ECO:0007669"/>
    <property type="project" value="TreeGrafter"/>
</dbReference>
<reference evidence="14 15" key="1">
    <citation type="submission" date="2019-02" db="EMBL/GenBank/DDBJ databases">
        <authorList>
            <person name="Manzano-Marin A."/>
            <person name="Manzano-Marin A."/>
        </authorList>
    </citation>
    <scope>NUCLEOTIDE SEQUENCE [LARGE SCALE GENOMIC DNA]</scope>
    <source>
        <strain evidence="14 15">BuCicurvipes</strain>
    </source>
</reference>
<evidence type="ECO:0000256" key="7">
    <source>
        <dbReference type="ARBA" id="ARBA00025189"/>
    </source>
</evidence>
<dbReference type="PANTHER" id="PTHR43507:SF1">
    <property type="entry name" value="NADH-UBIQUINONE OXIDOREDUCTASE CHAIN 4"/>
    <property type="match status" value="1"/>
</dbReference>
<comment type="subcellular location">
    <subcellularLocation>
        <location evidence="1">Endomembrane system</location>
        <topology evidence="1">Multi-pass membrane protein</topology>
    </subcellularLocation>
    <subcellularLocation>
        <location evidence="11">Membrane</location>
        <topology evidence="11">Multi-pass membrane protein</topology>
    </subcellularLocation>
</comment>
<dbReference type="RefSeq" id="WP_154029172.1">
    <property type="nucleotide sequence ID" value="NZ_LR217710.1"/>
</dbReference>
<dbReference type="InterPro" id="IPR010227">
    <property type="entry name" value="NADH_Q_OxRdtase_chainM/4"/>
</dbReference>
<name>A0A451D6E0_9GAMM</name>
<evidence type="ECO:0000256" key="9">
    <source>
        <dbReference type="ARBA" id="ARBA00031584"/>
    </source>
</evidence>
<dbReference type="NCBIfam" id="TIGR01972">
    <property type="entry name" value="NDH_I_M"/>
    <property type="match status" value="1"/>
</dbReference>
<dbReference type="GO" id="GO:0003954">
    <property type="term" value="F:NADH dehydrogenase activity"/>
    <property type="evidence" value="ECO:0007669"/>
    <property type="project" value="TreeGrafter"/>
</dbReference>
<feature type="transmembrane region" description="Helical" evidence="12">
    <location>
        <begin position="88"/>
        <end position="108"/>
    </location>
</feature>
<evidence type="ECO:0000259" key="13">
    <source>
        <dbReference type="Pfam" id="PF00361"/>
    </source>
</evidence>
<feature type="transmembrane region" description="Helical" evidence="12">
    <location>
        <begin position="458"/>
        <end position="477"/>
    </location>
</feature>
<feature type="transmembrane region" description="Helical" evidence="12">
    <location>
        <begin position="379"/>
        <end position="399"/>
    </location>
</feature>
<dbReference type="GO" id="GO:0015990">
    <property type="term" value="P:electron transport coupled proton transport"/>
    <property type="evidence" value="ECO:0007669"/>
    <property type="project" value="TreeGrafter"/>
</dbReference>
<feature type="transmembrane region" description="Helical" evidence="12">
    <location>
        <begin position="57"/>
        <end position="76"/>
    </location>
</feature>
<feature type="transmembrane region" description="Helical" evidence="12">
    <location>
        <begin position="115"/>
        <end position="133"/>
    </location>
</feature>
<comment type="similarity">
    <text evidence="2">Belongs to the complex I subunit 4 family.</text>
</comment>
<evidence type="ECO:0000256" key="2">
    <source>
        <dbReference type="ARBA" id="ARBA00009025"/>
    </source>
</evidence>
<feature type="transmembrane region" description="Helical" evidence="12">
    <location>
        <begin position="419"/>
        <end position="437"/>
    </location>
</feature>
<evidence type="ECO:0000313" key="15">
    <source>
        <dbReference type="Proteomes" id="UP000294344"/>
    </source>
</evidence>
<dbReference type="GO" id="GO:0008137">
    <property type="term" value="F:NADH dehydrogenase (ubiquinone) activity"/>
    <property type="evidence" value="ECO:0007669"/>
    <property type="project" value="InterPro"/>
</dbReference>
<dbReference type="EMBL" id="LR217710">
    <property type="protein sequence ID" value="VFP81409.1"/>
    <property type="molecule type" value="Genomic_DNA"/>
</dbReference>
<dbReference type="GO" id="GO:0016020">
    <property type="term" value="C:membrane"/>
    <property type="evidence" value="ECO:0007669"/>
    <property type="project" value="UniProtKB-SubCell"/>
</dbReference>
<evidence type="ECO:0000256" key="12">
    <source>
        <dbReference type="SAM" id="Phobius"/>
    </source>
</evidence>